<evidence type="ECO:0000313" key="2">
    <source>
        <dbReference type="EMBL" id="NVN41354.1"/>
    </source>
</evidence>
<sequence length="249" mass="26454">MTTIALGYPDTIQHEATAAAVARVLEANDAEVDFVPGARDVVVAQLRAGEIDMFVSAWLPDIDADLIGGGGDLMALGQLYRPHFTLCVPAVVGDLASIADATPALLSPEIVTPESMVSAVRQAAGAYGLTERGFTLDVRPDEVAYAHAVGVIERGEAALLPLPQPHFLFHDGRITQLADPLGALGREQVAQIVLSRAVRDTLDSDLLDELDELTLGNKVISALDCAMRREGLSAEAAAESWQRGRLLPR</sequence>
<dbReference type="AlphaFoldDB" id="A0A850PB98"/>
<dbReference type="GO" id="GO:0043190">
    <property type="term" value="C:ATP-binding cassette (ABC) transporter complex"/>
    <property type="evidence" value="ECO:0007669"/>
    <property type="project" value="InterPro"/>
</dbReference>
<dbReference type="SUPFAM" id="SSF53850">
    <property type="entry name" value="Periplasmic binding protein-like II"/>
    <property type="match status" value="1"/>
</dbReference>
<proteinExistence type="predicted"/>
<evidence type="ECO:0000313" key="3">
    <source>
        <dbReference type="Proteomes" id="UP000585665"/>
    </source>
</evidence>
<feature type="domain" description="ABC-type glycine betaine transport system substrate-binding" evidence="1">
    <location>
        <begin position="3"/>
        <end position="241"/>
    </location>
</feature>
<comment type="caution">
    <text evidence="2">The sequence shown here is derived from an EMBL/GenBank/DDBJ whole genome shotgun (WGS) entry which is preliminary data.</text>
</comment>
<name>A0A850PB98_9PROT</name>
<accession>A0A850PB98</accession>
<dbReference type="GO" id="GO:0022857">
    <property type="term" value="F:transmembrane transporter activity"/>
    <property type="evidence" value="ECO:0007669"/>
    <property type="project" value="InterPro"/>
</dbReference>
<dbReference type="Gene3D" id="3.40.190.100">
    <property type="entry name" value="Glycine betaine-binding periplasmic protein, domain 2"/>
    <property type="match status" value="1"/>
</dbReference>
<reference evidence="2 3" key="1">
    <citation type="submission" date="2020-06" db="EMBL/GenBank/DDBJ databases">
        <title>Description of novel acetic acid bacteria.</title>
        <authorList>
            <person name="Sombolestani A."/>
        </authorList>
    </citation>
    <scope>NUCLEOTIDE SEQUENCE [LARGE SCALE GENOMIC DNA]</scope>
    <source>
        <strain evidence="2 3">LMG 27010</strain>
    </source>
</reference>
<gene>
    <name evidence="2" type="ORF">HUK82_12380</name>
</gene>
<keyword evidence="3" id="KW-1185">Reference proteome</keyword>
<dbReference type="RefSeq" id="WP_176614257.1">
    <property type="nucleotide sequence ID" value="NZ_JABXXR010000117.1"/>
</dbReference>
<dbReference type="Pfam" id="PF04069">
    <property type="entry name" value="OpuAC"/>
    <property type="match status" value="1"/>
</dbReference>
<dbReference type="Gene3D" id="3.40.190.10">
    <property type="entry name" value="Periplasmic binding protein-like II"/>
    <property type="match status" value="1"/>
</dbReference>
<protein>
    <submittedName>
        <fullName evidence="2">Glycine betaine ABC transporter substrate-binding protein</fullName>
    </submittedName>
</protein>
<dbReference type="Proteomes" id="UP000585665">
    <property type="component" value="Unassembled WGS sequence"/>
</dbReference>
<evidence type="ECO:0000259" key="1">
    <source>
        <dbReference type="Pfam" id="PF04069"/>
    </source>
</evidence>
<dbReference type="InterPro" id="IPR007210">
    <property type="entry name" value="ABC_Gly_betaine_transp_sub-bd"/>
</dbReference>
<organism evidence="2 3">
    <name type="scientific">Ameyamaea chiangmaiensis</name>
    <dbReference type="NCBI Taxonomy" id="442969"/>
    <lineage>
        <taxon>Bacteria</taxon>
        <taxon>Pseudomonadati</taxon>
        <taxon>Pseudomonadota</taxon>
        <taxon>Alphaproteobacteria</taxon>
        <taxon>Acetobacterales</taxon>
        <taxon>Acetobacteraceae</taxon>
        <taxon>Ameyamaea</taxon>
    </lineage>
</organism>
<dbReference type="EMBL" id="JABXXR010000117">
    <property type="protein sequence ID" value="NVN41354.1"/>
    <property type="molecule type" value="Genomic_DNA"/>
</dbReference>